<dbReference type="AlphaFoldDB" id="A0A0K1QJD0"/>
<dbReference type="Proteomes" id="UP000017175">
    <property type="component" value="Chromosome"/>
</dbReference>
<evidence type="ECO:0000313" key="2">
    <source>
        <dbReference type="Proteomes" id="UP000017175"/>
    </source>
</evidence>
<organism evidence="1 2">
    <name type="scientific">Pseudomonas fluorescens NCIMB 11764</name>
    <dbReference type="NCBI Taxonomy" id="1221522"/>
    <lineage>
        <taxon>Bacteria</taxon>
        <taxon>Pseudomonadati</taxon>
        <taxon>Pseudomonadota</taxon>
        <taxon>Gammaproteobacteria</taxon>
        <taxon>Pseudomonadales</taxon>
        <taxon>Pseudomonadaceae</taxon>
        <taxon>Pseudomonas</taxon>
    </lineage>
</organism>
<gene>
    <name evidence="1" type="ORF">B723_05470</name>
</gene>
<proteinExistence type="predicted"/>
<dbReference type="eggNOG" id="ENOG5031TPP">
    <property type="taxonomic scope" value="Bacteria"/>
</dbReference>
<protein>
    <submittedName>
        <fullName evidence="1">Uncharacterized protein</fullName>
    </submittedName>
</protein>
<dbReference type="RefSeq" id="WP_017341748.1">
    <property type="nucleotide sequence ID" value="NZ_CP010945.1"/>
</dbReference>
<reference evidence="1 2" key="1">
    <citation type="journal article" date="2012" name="J. Bacteriol.">
        <title>Draft genome sequence of the cyanide-utilizing bacterium Pseudomonas fluorescens strain NCIMB 11764.</title>
        <authorList>
            <person name="Vilo C.A."/>
            <person name="Benedik M.J."/>
            <person name="Kunz D.A."/>
            <person name="Dong Q."/>
        </authorList>
    </citation>
    <scope>NUCLEOTIDE SEQUENCE [LARGE SCALE GENOMIC DNA]</scope>
    <source>
        <strain evidence="1 2">NCIMB 11764</strain>
    </source>
</reference>
<evidence type="ECO:0000313" key="1">
    <source>
        <dbReference type="EMBL" id="AKV05874.1"/>
    </source>
</evidence>
<dbReference type="OrthoDB" id="7028938at2"/>
<sequence>MSRQRAAQLRISPLHIQQGLFAVLALLITLIGGQQFQRWEQSQEQEVPRLSIQHPTQTHFSAVSSTAVDSAPMRMMDVDQAQPADEMPRQERWVF</sequence>
<dbReference type="EMBL" id="CP010945">
    <property type="protein sequence ID" value="AKV05874.1"/>
    <property type="molecule type" value="Genomic_DNA"/>
</dbReference>
<name>A0A0K1QJD0_PSEFL</name>
<accession>A0A0K1QJD0</accession>